<feature type="compositionally biased region" description="Low complexity" evidence="1">
    <location>
        <begin position="461"/>
        <end position="479"/>
    </location>
</feature>
<evidence type="ECO:0000313" key="2">
    <source>
        <dbReference type="EMBL" id="OGB85723.1"/>
    </source>
</evidence>
<proteinExistence type="predicted"/>
<name>A0A1F4PPD6_UNCK3</name>
<reference evidence="2 3" key="1">
    <citation type="journal article" date="2016" name="Nat. Commun.">
        <title>Thousands of microbial genomes shed light on interconnected biogeochemical processes in an aquifer system.</title>
        <authorList>
            <person name="Anantharaman K."/>
            <person name="Brown C.T."/>
            <person name="Hug L.A."/>
            <person name="Sharon I."/>
            <person name="Castelle C.J."/>
            <person name="Probst A.J."/>
            <person name="Thomas B.C."/>
            <person name="Singh A."/>
            <person name="Wilkins M.J."/>
            <person name="Karaoz U."/>
            <person name="Brodie E.L."/>
            <person name="Williams K.H."/>
            <person name="Hubbard S.S."/>
            <person name="Banfield J.F."/>
        </authorList>
    </citation>
    <scope>NUCLEOTIDE SEQUENCE [LARGE SCALE GENOMIC DNA]</scope>
</reference>
<protein>
    <recommendedName>
        <fullName evidence="4">Phage tail collar domain-containing protein</fullName>
    </recommendedName>
</protein>
<organism evidence="2 3">
    <name type="scientific">candidate division Kazan bacterium RIFCSPLOWO2_01_FULL_48_13</name>
    <dbReference type="NCBI Taxonomy" id="1798539"/>
    <lineage>
        <taxon>Bacteria</taxon>
        <taxon>Bacteria division Kazan-3B-28</taxon>
    </lineage>
</organism>
<evidence type="ECO:0008006" key="4">
    <source>
        <dbReference type="Google" id="ProtNLM"/>
    </source>
</evidence>
<sequence length="504" mass="51391">MSRSRLQKLVIWIIVGGLSLVNASSLVLRFPRPAYAVTKMLLLWDDGTYGAVPSGWTTDATYNDLMLRGNTTAGGTGGSDTHTHTITNANVDTVNTGSNAQQKKGSATVSAQSHTHAITSSSMSNESSLPPYRGLMVIANDSGIPTTLPLNIIVLFDTASLSGDFSRYSAQDNYFVRGASTAGGTGGSSALHGHSSVAFGTGNPNSTEAAMVTGAAVTANTSTHSHSLTGSTTDTDGDIAPPHVNTVLARVTTDGIAIPAEMISIFDAAPGTGWNSLSGVGGDFNQKYIEGTSTYAAAQGNATHNHNKTGGYTTNTVSTGTGLGTGTPAKGVATSHAHPLASPTFSDGNNAPAYKDVIVGKKLAELGVTAPANITLTAGNPSQTLDTTFPGGSEVTVTDGGNGWSITVIMQTTLTSGGNTIPNANVKIRKDGLVDSGSYTIWGGTYTNVAETNATESLDVSRTVGTRSSGTSGDSTTTRPSIQVVIPGIQAAGDYVGAMRFTVA</sequence>
<gene>
    <name evidence="2" type="ORF">A2994_03135</name>
</gene>
<evidence type="ECO:0000256" key="1">
    <source>
        <dbReference type="SAM" id="MobiDB-lite"/>
    </source>
</evidence>
<evidence type="ECO:0000313" key="3">
    <source>
        <dbReference type="Proteomes" id="UP000179010"/>
    </source>
</evidence>
<dbReference type="Proteomes" id="UP000179010">
    <property type="component" value="Unassembled WGS sequence"/>
</dbReference>
<dbReference type="AlphaFoldDB" id="A0A1F4PPD6"/>
<dbReference type="STRING" id="1798539.A2994_03135"/>
<feature type="region of interest" description="Disordered" evidence="1">
    <location>
        <begin position="460"/>
        <end position="479"/>
    </location>
</feature>
<accession>A0A1F4PPD6</accession>
<comment type="caution">
    <text evidence="2">The sequence shown here is derived from an EMBL/GenBank/DDBJ whole genome shotgun (WGS) entry which is preliminary data.</text>
</comment>
<dbReference type="EMBL" id="METE01000001">
    <property type="protein sequence ID" value="OGB85723.1"/>
    <property type="molecule type" value="Genomic_DNA"/>
</dbReference>